<name>A0A418Y9R9_9GAMM</name>
<protein>
    <recommendedName>
        <fullName evidence="3">Cell division protein</fullName>
    </recommendedName>
</protein>
<dbReference type="InterPro" id="IPR027417">
    <property type="entry name" value="P-loop_NTPase"/>
</dbReference>
<reference evidence="1 2" key="1">
    <citation type="submission" date="2018-09" db="EMBL/GenBank/DDBJ databases">
        <authorList>
            <person name="Wang F."/>
        </authorList>
    </citation>
    <scope>NUCLEOTIDE SEQUENCE [LARGE SCALE GENOMIC DNA]</scope>
    <source>
        <strain evidence="1 2">PLHSC7-2</strain>
    </source>
</reference>
<sequence length="137" mass="15018">MLLSMPLQSAPTLPAKASQASNPIEATEHYFHGLLHKLTKHNRDPRWLVILDGPKQLDKRLLKQLGINTEKVLQVKSSVANSKLACLMTLLSVGSCCAVVTDLNQLEQASLNQLKQASLQGQCQGILLPKTCQSQLH</sequence>
<dbReference type="AlphaFoldDB" id="A0A418Y9R9"/>
<evidence type="ECO:0000313" key="2">
    <source>
        <dbReference type="Proteomes" id="UP000283255"/>
    </source>
</evidence>
<evidence type="ECO:0000313" key="1">
    <source>
        <dbReference type="EMBL" id="RJG38172.1"/>
    </source>
</evidence>
<dbReference type="SUPFAM" id="SSF52540">
    <property type="entry name" value="P-loop containing nucleoside triphosphate hydrolases"/>
    <property type="match status" value="1"/>
</dbReference>
<keyword evidence="2" id="KW-1185">Reference proteome</keyword>
<proteinExistence type="predicted"/>
<evidence type="ECO:0008006" key="3">
    <source>
        <dbReference type="Google" id="ProtNLM"/>
    </source>
</evidence>
<dbReference type="Gene3D" id="3.40.50.300">
    <property type="entry name" value="P-loop containing nucleotide triphosphate hydrolases"/>
    <property type="match status" value="1"/>
</dbReference>
<reference evidence="1 2" key="2">
    <citation type="submission" date="2019-01" db="EMBL/GenBank/DDBJ databases">
        <title>Motilimonas pumilus sp. nov., isolated from the gut of sea cucumber (Apostichopus japonicus).</title>
        <authorList>
            <person name="Wang F.-Q."/>
            <person name="Ren L.-H."/>
            <person name="Lin Y.-W."/>
            <person name="Sun G.-H."/>
            <person name="Du Z.-J."/>
            <person name="Zhao J.-X."/>
            <person name="Liu X.-J."/>
            <person name="Liu L.-J."/>
        </authorList>
    </citation>
    <scope>NUCLEOTIDE SEQUENCE [LARGE SCALE GENOMIC DNA]</scope>
    <source>
        <strain evidence="1 2">PLHSC7-2</strain>
    </source>
</reference>
<organism evidence="1 2">
    <name type="scientific">Motilimonas pumila</name>
    <dbReference type="NCBI Taxonomy" id="2303987"/>
    <lineage>
        <taxon>Bacteria</taxon>
        <taxon>Pseudomonadati</taxon>
        <taxon>Pseudomonadota</taxon>
        <taxon>Gammaproteobacteria</taxon>
        <taxon>Alteromonadales</taxon>
        <taxon>Alteromonadales genera incertae sedis</taxon>
        <taxon>Motilimonas</taxon>
    </lineage>
</organism>
<accession>A0A418Y9R9</accession>
<gene>
    <name evidence="1" type="ORF">D1Z90_19290</name>
</gene>
<dbReference type="OrthoDB" id="9811176at2"/>
<comment type="caution">
    <text evidence="1">The sequence shown here is derived from an EMBL/GenBank/DDBJ whole genome shotgun (WGS) entry which is preliminary data.</text>
</comment>
<dbReference type="RefSeq" id="WP_119912433.1">
    <property type="nucleotide sequence ID" value="NZ_QZCH01000043.1"/>
</dbReference>
<dbReference type="EMBL" id="QZCH01000043">
    <property type="protein sequence ID" value="RJG38172.1"/>
    <property type="molecule type" value="Genomic_DNA"/>
</dbReference>
<dbReference type="Proteomes" id="UP000283255">
    <property type="component" value="Unassembled WGS sequence"/>
</dbReference>